<evidence type="ECO:0000313" key="3">
    <source>
        <dbReference type="EMBL" id="CAE8702932.1"/>
    </source>
</evidence>
<comment type="caution">
    <text evidence="3">The sequence shown here is derived from an EMBL/GenBank/DDBJ whole genome shotgun (WGS) entry which is preliminary data.</text>
</comment>
<keyword evidence="1" id="KW-0812">Transmembrane</keyword>
<dbReference type="Proteomes" id="UP000626109">
    <property type="component" value="Unassembled WGS sequence"/>
</dbReference>
<dbReference type="EMBL" id="CAJNNV010004271">
    <property type="protein sequence ID" value="CAE8590453.1"/>
    <property type="molecule type" value="Genomic_DNA"/>
</dbReference>
<keyword evidence="5" id="KW-1185">Reference proteome</keyword>
<keyword evidence="1" id="KW-0472">Membrane</keyword>
<feature type="transmembrane region" description="Helical" evidence="1">
    <location>
        <begin position="59"/>
        <end position="80"/>
    </location>
</feature>
<evidence type="ECO:0000256" key="1">
    <source>
        <dbReference type="SAM" id="Phobius"/>
    </source>
</evidence>
<evidence type="ECO:0000313" key="2">
    <source>
        <dbReference type="EMBL" id="CAE8590453.1"/>
    </source>
</evidence>
<protein>
    <submittedName>
        <fullName evidence="3">Uncharacterized protein</fullName>
    </submittedName>
</protein>
<dbReference type="Proteomes" id="UP000654075">
    <property type="component" value="Unassembled WGS sequence"/>
</dbReference>
<sequence>MWRFAARTLYLDLSSVLKHCLDCQSVLAAAVAVVVVGVVIAVVVVGVVVAVIQFRQLHLGGLFITHVEALPSPLEVVLVIFNSSYMNFKQRASSLCFFGCLAAHFLTFQRSSFWNGRSCSTSNSNMVIELSQF</sequence>
<feature type="transmembrane region" description="Helical" evidence="1">
    <location>
        <begin position="26"/>
        <end position="52"/>
    </location>
</feature>
<dbReference type="AlphaFoldDB" id="A0A813KCB9"/>
<gene>
    <name evidence="2" type="ORF">PGLA1383_LOCUS9176</name>
    <name evidence="3" type="ORF">PGLA2088_LOCUS32661</name>
</gene>
<proteinExistence type="predicted"/>
<keyword evidence="1" id="KW-1133">Transmembrane helix</keyword>
<evidence type="ECO:0000313" key="4">
    <source>
        <dbReference type="Proteomes" id="UP000626109"/>
    </source>
</evidence>
<dbReference type="EMBL" id="CAJNNW010030264">
    <property type="protein sequence ID" value="CAE8702932.1"/>
    <property type="molecule type" value="Genomic_DNA"/>
</dbReference>
<evidence type="ECO:0000313" key="5">
    <source>
        <dbReference type="Proteomes" id="UP000654075"/>
    </source>
</evidence>
<reference evidence="3" key="1">
    <citation type="submission" date="2021-02" db="EMBL/GenBank/DDBJ databases">
        <authorList>
            <person name="Dougan E. K."/>
            <person name="Rhodes N."/>
            <person name="Thang M."/>
            <person name="Chan C."/>
        </authorList>
    </citation>
    <scope>NUCLEOTIDE SEQUENCE</scope>
</reference>
<accession>A0A813KCB9</accession>
<organism evidence="3 4">
    <name type="scientific">Polarella glacialis</name>
    <name type="common">Dinoflagellate</name>
    <dbReference type="NCBI Taxonomy" id="89957"/>
    <lineage>
        <taxon>Eukaryota</taxon>
        <taxon>Sar</taxon>
        <taxon>Alveolata</taxon>
        <taxon>Dinophyceae</taxon>
        <taxon>Suessiales</taxon>
        <taxon>Suessiaceae</taxon>
        <taxon>Polarella</taxon>
    </lineage>
</organism>
<name>A0A813KCB9_POLGL</name>